<dbReference type="Proteomes" id="UP001501758">
    <property type="component" value="Unassembled WGS sequence"/>
</dbReference>
<comment type="caution">
    <text evidence="1">The sequence shown here is derived from an EMBL/GenBank/DDBJ whole genome shotgun (WGS) entry which is preliminary data.</text>
</comment>
<evidence type="ECO:0000313" key="1">
    <source>
        <dbReference type="EMBL" id="GAA0725786.1"/>
    </source>
</evidence>
<dbReference type="RefSeq" id="WP_343913270.1">
    <property type="nucleotide sequence ID" value="NZ_BAAAGE010000003.1"/>
</dbReference>
<dbReference type="PROSITE" id="PS51257">
    <property type="entry name" value="PROKAR_LIPOPROTEIN"/>
    <property type="match status" value="1"/>
</dbReference>
<gene>
    <name evidence="1" type="ORF">GCM10009430_31980</name>
</gene>
<proteinExistence type="predicted"/>
<organism evidence="1 2">
    <name type="scientific">Aquimarina litoralis</name>
    <dbReference type="NCBI Taxonomy" id="584605"/>
    <lineage>
        <taxon>Bacteria</taxon>
        <taxon>Pseudomonadati</taxon>
        <taxon>Bacteroidota</taxon>
        <taxon>Flavobacteriia</taxon>
        <taxon>Flavobacteriales</taxon>
        <taxon>Flavobacteriaceae</taxon>
        <taxon>Aquimarina</taxon>
    </lineage>
</organism>
<protein>
    <recommendedName>
        <fullName evidence="3">Lipoprotein</fullName>
    </recommendedName>
</protein>
<dbReference type="EMBL" id="BAAAGE010000003">
    <property type="protein sequence ID" value="GAA0725786.1"/>
    <property type="molecule type" value="Genomic_DNA"/>
</dbReference>
<evidence type="ECO:0008006" key="3">
    <source>
        <dbReference type="Google" id="ProtNLM"/>
    </source>
</evidence>
<name>A0ABP3U957_9FLAO</name>
<keyword evidence="2" id="KW-1185">Reference proteome</keyword>
<sequence>MKKFSLIILGVLISISCETDNLEDYENVVLIEENIDEAKGAVISSQFNNKTLKSPSGRVFYAGIGYSPSRDKVYNKIAFKTKDLVNRVSNEGHQGTTAEISVIKTYKELKTFVKSYKLEFGEGVEFFSENGESRNLDRLSQDLTIRENAMTVIAKIRITDTRRYDALVNPDFTPQALEMVQKGKIREFFREYGSMYIDKQRLGGDVFYYFTFRNSNFRSDRVTPMETEIANLFSNLVYDASGNVTFTDEKVIRDNLIKRGFITNIKGFRPKQVKNVQDFRREQIRVKRYLNGRPSAAATVDLKLRSYASILANVPNGNELLPLFNRELKCKNDLDRWERFEQEIKFIRLNTSNSTLRSQATQALNEIRTNINRSTNCNNSVTPSETRYQSIKIAYSDEII</sequence>
<accession>A0ABP3U957</accession>
<reference evidence="2" key="1">
    <citation type="journal article" date="2019" name="Int. J. Syst. Evol. Microbiol.">
        <title>The Global Catalogue of Microorganisms (GCM) 10K type strain sequencing project: providing services to taxonomists for standard genome sequencing and annotation.</title>
        <authorList>
            <consortium name="The Broad Institute Genomics Platform"/>
            <consortium name="The Broad Institute Genome Sequencing Center for Infectious Disease"/>
            <person name="Wu L."/>
            <person name="Ma J."/>
        </authorList>
    </citation>
    <scope>NUCLEOTIDE SEQUENCE [LARGE SCALE GENOMIC DNA]</scope>
    <source>
        <strain evidence="2">JCM 15974</strain>
    </source>
</reference>
<evidence type="ECO:0000313" key="2">
    <source>
        <dbReference type="Proteomes" id="UP001501758"/>
    </source>
</evidence>